<reference evidence="4 5" key="1">
    <citation type="journal article" date="2021" name="DNA Res.">
        <title>Genome analysis of Candida subhashii reveals its hybrid nature and dual mitochondrial genome conformations.</title>
        <authorList>
            <person name="Mixao V."/>
            <person name="Hegedusova E."/>
            <person name="Saus E."/>
            <person name="Pryszcz L.P."/>
            <person name="Cillingova A."/>
            <person name="Nosek J."/>
            <person name="Gabaldon T."/>
        </authorList>
    </citation>
    <scope>NUCLEOTIDE SEQUENCE [LARGE SCALE GENOMIC DNA]</scope>
    <source>
        <strain evidence="4 5">CBS 10753</strain>
    </source>
</reference>
<comment type="caution">
    <text evidence="4">The sequence shown here is derived from an EMBL/GenBank/DDBJ whole genome shotgun (WGS) entry which is preliminary data.</text>
</comment>
<evidence type="ECO:0000313" key="5">
    <source>
        <dbReference type="Proteomes" id="UP000694255"/>
    </source>
</evidence>
<keyword evidence="3" id="KW-0269">Exonuclease</keyword>
<evidence type="ECO:0000256" key="3">
    <source>
        <dbReference type="ARBA" id="ARBA00022839"/>
    </source>
</evidence>
<keyword evidence="5" id="KW-1185">Reference proteome</keyword>
<dbReference type="EMBL" id="JAGSYN010000063">
    <property type="protein sequence ID" value="KAG7664838.1"/>
    <property type="molecule type" value="Genomic_DNA"/>
</dbReference>
<keyword evidence="1" id="KW-0540">Nuclease</keyword>
<protein>
    <recommendedName>
        <fullName evidence="6">DNA repair metallo-beta-lactamase domain-containing protein</fullName>
    </recommendedName>
</protein>
<evidence type="ECO:0000256" key="1">
    <source>
        <dbReference type="ARBA" id="ARBA00022722"/>
    </source>
</evidence>
<evidence type="ECO:0000256" key="2">
    <source>
        <dbReference type="ARBA" id="ARBA00022801"/>
    </source>
</evidence>
<evidence type="ECO:0008006" key="6">
    <source>
        <dbReference type="Google" id="ProtNLM"/>
    </source>
</evidence>
<keyword evidence="2" id="KW-0378">Hydrolase</keyword>
<dbReference type="OrthoDB" id="5561659at2759"/>
<dbReference type="GO" id="GO:0006303">
    <property type="term" value="P:double-strand break repair via nonhomologous end joining"/>
    <property type="evidence" value="ECO:0007669"/>
    <property type="project" value="TreeGrafter"/>
</dbReference>
<organism evidence="4 5">
    <name type="scientific">[Candida] subhashii</name>
    <dbReference type="NCBI Taxonomy" id="561895"/>
    <lineage>
        <taxon>Eukaryota</taxon>
        <taxon>Fungi</taxon>
        <taxon>Dikarya</taxon>
        <taxon>Ascomycota</taxon>
        <taxon>Saccharomycotina</taxon>
        <taxon>Pichiomycetes</taxon>
        <taxon>Debaryomycetaceae</taxon>
        <taxon>Spathaspora</taxon>
    </lineage>
</organism>
<gene>
    <name evidence="4" type="ORF">J8A68_001655</name>
</gene>
<dbReference type="GeneID" id="73468456"/>
<accession>A0A8J5QQZ4</accession>
<dbReference type="RefSeq" id="XP_049265070.1">
    <property type="nucleotide sequence ID" value="XM_049405330.1"/>
</dbReference>
<dbReference type="AlphaFoldDB" id="A0A8J5QQZ4"/>
<name>A0A8J5QQZ4_9ASCO</name>
<dbReference type="Proteomes" id="UP000694255">
    <property type="component" value="Unassembled WGS sequence"/>
</dbReference>
<dbReference type="PANTHER" id="PTHR23240:SF8">
    <property type="entry name" value="PROTEIN ARTEMIS"/>
    <property type="match status" value="1"/>
</dbReference>
<proteinExistence type="predicted"/>
<dbReference type="GO" id="GO:0000723">
    <property type="term" value="P:telomere maintenance"/>
    <property type="evidence" value="ECO:0007669"/>
    <property type="project" value="TreeGrafter"/>
</dbReference>
<dbReference type="GO" id="GO:0036297">
    <property type="term" value="P:interstrand cross-link repair"/>
    <property type="evidence" value="ECO:0007669"/>
    <property type="project" value="TreeGrafter"/>
</dbReference>
<dbReference type="GO" id="GO:0035312">
    <property type="term" value="F:5'-3' DNA exonuclease activity"/>
    <property type="evidence" value="ECO:0007669"/>
    <property type="project" value="TreeGrafter"/>
</dbReference>
<dbReference type="PANTHER" id="PTHR23240">
    <property type="entry name" value="DNA CROSS-LINK REPAIR PROTEIN PSO2/SNM1-RELATED"/>
    <property type="match status" value="1"/>
</dbReference>
<dbReference type="GO" id="GO:0003684">
    <property type="term" value="F:damaged DNA binding"/>
    <property type="evidence" value="ECO:0007669"/>
    <property type="project" value="TreeGrafter"/>
</dbReference>
<sequence length="613" mass="70737">MSGKAMGNTFDGDIYEFPGIAVDKFNIRADAYFLTHSHKDHLLGLINKSFCSRVYCSLLTKQLIALDKRYKDVIPFLVTRDYNTPFEVLTKTTRVTVTLINSYHAPGSCMFLFEGNEKVALVTGDIRAESWWTSSLIKNPFLFPYITGLKQLDQVYLDTTFSYRGEPYISIMPNSDGIFAAIELLKLYPKNDKEIQFSFMDAVSGSEEAWFQIVNYFNGDLMGDGHIMKRVKLINENSDVYTPIQCNKGTLPRFHVGTIIQPGQEQPTVLITIKHTIDFNIVDYTGFCLPKKLSNIDTNNLQLLNETKMGTKLYQFECRNWILPPGAEELLPTNVKLMFSRHSSYEESRKFIKQFKPKSVYPCVESKLSWMNGFSVGRVFGDLCTNEPHEHRYDIERFRAFGNPDIEIRNRKVCAINRWSFTQCIEEAEFVDEYTRKGEVPFKGTLKLVTKDPVSNQEDRSAAYSWKRDFRLQGIIAGRGEERYKRLINHHREVKQNKFFDIRSDGYSSSYDSDSYFENASSTDRDSISDVSELEQQQPTTACSAKMINSSFSSIEQSFADLTRTDELREDGFVSPFINSSRIQHITNSLQADRTNWFEFKLQSLSRNKYHQK</sequence>
<evidence type="ECO:0000313" key="4">
    <source>
        <dbReference type="EMBL" id="KAG7664838.1"/>
    </source>
</evidence>